<dbReference type="Pfam" id="PF00482">
    <property type="entry name" value="T2SSF"/>
    <property type="match status" value="1"/>
</dbReference>
<name>A0A369W7R4_9HYPH</name>
<comment type="subcellular location">
    <subcellularLocation>
        <location evidence="1">Cell membrane</location>
        <topology evidence="1">Multi-pass membrane protein</topology>
    </subcellularLocation>
</comment>
<feature type="transmembrane region" description="Helical" evidence="6">
    <location>
        <begin position="298"/>
        <end position="317"/>
    </location>
</feature>
<comment type="caution">
    <text evidence="8">The sequence shown here is derived from an EMBL/GenBank/DDBJ whole genome shotgun (WGS) entry which is preliminary data.</text>
</comment>
<dbReference type="Gene3D" id="1.20.81.30">
    <property type="entry name" value="Type II secretion system (T2SS), domain F"/>
    <property type="match status" value="1"/>
</dbReference>
<feature type="domain" description="Type II secretion system protein GspF" evidence="7">
    <location>
        <begin position="160"/>
        <end position="280"/>
    </location>
</feature>
<evidence type="ECO:0000256" key="6">
    <source>
        <dbReference type="SAM" id="Phobius"/>
    </source>
</evidence>
<dbReference type="OrthoDB" id="9803381at2"/>
<keyword evidence="4 6" id="KW-1133">Transmembrane helix</keyword>
<keyword evidence="3 6" id="KW-0812">Transmembrane</keyword>
<evidence type="ECO:0000313" key="8">
    <source>
        <dbReference type="EMBL" id="RDE10019.1"/>
    </source>
</evidence>
<dbReference type="InterPro" id="IPR018076">
    <property type="entry name" value="T2SS_GspF_dom"/>
</dbReference>
<reference evidence="9" key="1">
    <citation type="submission" date="2018-07" db="EMBL/GenBank/DDBJ databases">
        <authorList>
            <person name="Liu B.-T."/>
            <person name="Du Z."/>
        </authorList>
    </citation>
    <scope>NUCLEOTIDE SEQUENCE [LARGE SCALE GENOMIC DNA]</scope>
    <source>
        <strain evidence="9">XYN52</strain>
    </source>
</reference>
<dbReference type="PANTHER" id="PTHR35007:SF1">
    <property type="entry name" value="PILUS ASSEMBLY PROTEIN"/>
    <property type="match status" value="1"/>
</dbReference>
<feature type="transmembrane region" description="Helical" evidence="6">
    <location>
        <begin position="266"/>
        <end position="286"/>
    </location>
</feature>
<protein>
    <submittedName>
        <fullName evidence="8">Pilus assembly protein</fullName>
    </submittedName>
</protein>
<dbReference type="GO" id="GO:0005886">
    <property type="term" value="C:plasma membrane"/>
    <property type="evidence" value="ECO:0007669"/>
    <property type="project" value="UniProtKB-SubCell"/>
</dbReference>
<evidence type="ECO:0000313" key="9">
    <source>
        <dbReference type="Proteomes" id="UP000253759"/>
    </source>
</evidence>
<feature type="transmembrane region" description="Helical" evidence="6">
    <location>
        <begin position="121"/>
        <end position="139"/>
    </location>
</feature>
<dbReference type="Proteomes" id="UP000253759">
    <property type="component" value="Unassembled WGS sequence"/>
</dbReference>
<evidence type="ECO:0000256" key="1">
    <source>
        <dbReference type="ARBA" id="ARBA00004651"/>
    </source>
</evidence>
<evidence type="ECO:0000256" key="4">
    <source>
        <dbReference type="ARBA" id="ARBA00022989"/>
    </source>
</evidence>
<dbReference type="PANTHER" id="PTHR35007">
    <property type="entry name" value="INTEGRAL MEMBRANE PROTEIN-RELATED"/>
    <property type="match status" value="1"/>
</dbReference>
<evidence type="ECO:0000256" key="2">
    <source>
        <dbReference type="ARBA" id="ARBA00022475"/>
    </source>
</evidence>
<keyword evidence="2" id="KW-1003">Cell membrane</keyword>
<keyword evidence="9" id="KW-1185">Reference proteome</keyword>
<keyword evidence="5 6" id="KW-0472">Membrane</keyword>
<sequence length="325" mass="35297">MTPLLLSVLVIVCVGALGLALVPSLAGSSRADKRMKALRTDVQVRRQSASIERTRESRRRTVQDALKQQTDALNAKRAKKSLKHRLFQAGMAVDPRVWIRNTIIGGVVLFVVLLLVQLPLLYAAVFAAAAAYVLPNFYISSKRKRYQAAYLDELPNAVEAIVRGVRAGMPLNDSIRLVAKEVKEPVKSEFVRVLEQQSIGKNMAEAVEVLFDRVPLSEVNFFIVVINVQQHAGGNLSEALTNLAGVLRNRKKMKAKVKALSAEAKASAIIIGALPVVVAACVSVVSPTYLTPLVTTPGGMLSLGVAGIMLAAGIFTMHRMIQFDY</sequence>
<accession>A0A369W7R4</accession>
<dbReference type="InterPro" id="IPR042094">
    <property type="entry name" value="T2SS_GspF_sf"/>
</dbReference>
<feature type="transmembrane region" description="Helical" evidence="6">
    <location>
        <begin position="6"/>
        <end position="26"/>
    </location>
</feature>
<organism evidence="8 9">
    <name type="scientific">Pelagibacterium lacus</name>
    <dbReference type="NCBI Taxonomy" id="2282655"/>
    <lineage>
        <taxon>Bacteria</taxon>
        <taxon>Pseudomonadati</taxon>
        <taxon>Pseudomonadota</taxon>
        <taxon>Alphaproteobacteria</taxon>
        <taxon>Hyphomicrobiales</taxon>
        <taxon>Devosiaceae</taxon>
        <taxon>Pelagibacterium</taxon>
    </lineage>
</organism>
<proteinExistence type="predicted"/>
<gene>
    <name evidence="8" type="ORF">DVH29_03555</name>
</gene>
<dbReference type="EMBL" id="QQNH01000003">
    <property type="protein sequence ID" value="RDE10019.1"/>
    <property type="molecule type" value="Genomic_DNA"/>
</dbReference>
<evidence type="ECO:0000256" key="3">
    <source>
        <dbReference type="ARBA" id="ARBA00022692"/>
    </source>
</evidence>
<dbReference type="RefSeq" id="WP_114644785.1">
    <property type="nucleotide sequence ID" value="NZ_QQNH01000003.1"/>
</dbReference>
<dbReference type="AlphaFoldDB" id="A0A369W7R4"/>
<feature type="transmembrane region" description="Helical" evidence="6">
    <location>
        <begin position="97"/>
        <end position="115"/>
    </location>
</feature>
<evidence type="ECO:0000256" key="5">
    <source>
        <dbReference type="ARBA" id="ARBA00023136"/>
    </source>
</evidence>
<evidence type="ECO:0000259" key="7">
    <source>
        <dbReference type="Pfam" id="PF00482"/>
    </source>
</evidence>